<evidence type="ECO:0000256" key="5">
    <source>
        <dbReference type="SAM" id="SignalP"/>
    </source>
</evidence>
<dbReference type="InterPro" id="IPR050271">
    <property type="entry name" value="UDP-glycosyltransferase"/>
</dbReference>
<accession>A0AB40D962</accession>
<reference evidence="6" key="1">
    <citation type="submission" date="2025-05" db="UniProtKB">
        <authorList>
            <consortium name="RefSeq"/>
        </authorList>
    </citation>
    <scope>NUCLEOTIDE SEQUENCE [LARGE SCALE GENOMIC DNA]</scope>
</reference>
<dbReference type="GO" id="GO:0008194">
    <property type="term" value="F:UDP-glycosyltransferase activity"/>
    <property type="evidence" value="ECO:0007669"/>
    <property type="project" value="InterPro"/>
</dbReference>
<keyword evidence="4" id="KW-1133">Transmembrane helix</keyword>
<protein>
    <submittedName>
        <fullName evidence="7">UDP-glycosyltransferase UGT5</fullName>
    </submittedName>
</protein>
<keyword evidence="4" id="KW-0812">Transmembrane</keyword>
<gene>
    <name evidence="7" type="primary">Ugt37D1</name>
</gene>
<evidence type="ECO:0000313" key="7">
    <source>
        <dbReference type="RefSeq" id="XP_065720679.2"/>
    </source>
</evidence>
<dbReference type="Gene3D" id="3.40.50.2000">
    <property type="entry name" value="Glycogen Phosphorylase B"/>
    <property type="match status" value="2"/>
</dbReference>
<dbReference type="Proteomes" id="UP001652628">
    <property type="component" value="Chromosome 2L"/>
</dbReference>
<organism evidence="6 7">
    <name type="scientific">Drosophila suzukii</name>
    <name type="common">Spotted-wing drosophila fruit fly</name>
    <dbReference type="NCBI Taxonomy" id="28584"/>
    <lineage>
        <taxon>Eukaryota</taxon>
        <taxon>Metazoa</taxon>
        <taxon>Ecdysozoa</taxon>
        <taxon>Arthropoda</taxon>
        <taxon>Hexapoda</taxon>
        <taxon>Insecta</taxon>
        <taxon>Pterygota</taxon>
        <taxon>Neoptera</taxon>
        <taxon>Endopterygota</taxon>
        <taxon>Diptera</taxon>
        <taxon>Brachycera</taxon>
        <taxon>Muscomorpha</taxon>
        <taxon>Ephydroidea</taxon>
        <taxon>Drosophilidae</taxon>
        <taxon>Drosophila</taxon>
        <taxon>Sophophora</taxon>
    </lineage>
</organism>
<feature type="transmembrane region" description="Helical" evidence="4">
    <location>
        <begin position="502"/>
        <end position="524"/>
    </location>
</feature>
<keyword evidence="4" id="KW-0472">Membrane</keyword>
<evidence type="ECO:0000313" key="6">
    <source>
        <dbReference type="Proteomes" id="UP001652628"/>
    </source>
</evidence>
<dbReference type="RefSeq" id="XP_065720679.2">
    <property type="nucleotide sequence ID" value="XM_065864607.2"/>
</dbReference>
<name>A0AB40D962_DROSZ</name>
<evidence type="ECO:0000256" key="2">
    <source>
        <dbReference type="ARBA" id="ARBA00022676"/>
    </source>
</evidence>
<keyword evidence="3" id="KW-0808">Transferase</keyword>
<evidence type="ECO:0000256" key="1">
    <source>
        <dbReference type="ARBA" id="ARBA00009995"/>
    </source>
</evidence>
<sequence length="544" mass="60833">MTQIRRSSWLGCSLGGLLVALLALQSMPQGTEGSNILGVFTSHSPSHFIVHMSIMKTLAEKGHNVTVVSSMPPKVTHKSIKHIVIPLSAEDEKVLNDGMVNMVKEKPSIWNTFKSIFSSLALLIDKQVDVLEDPKFQELYVNKGNKFDVVFAGFFFNTYQVALGARFNCPVIISWPGAPMMMVNEVLGNPELSSVPQMNVAGKPGQPMNFQQRLQSFGSTVGFNALALFLNYKYNGFYERLWGKDKSMPSFELAKRNVSLAFCNSHAISEGPIRPNVPGIIEIGGIQVKTKPDPLPEDVKEFLEKGKHGAILFSLGSNLKGEHIQPQVVSTIFKGLSSLKQQVIWKWEDLKNTPGKSANILYKKWLPQDDILAHPKIKLFITHAGKGGVAEAQYHGVPMLALPVFADQPGNADKLVQSGYGLQLPLATLDLDEFKAAIKEVIENPKFAQKLKTFSQLYRDRPLSAQELVVYWTEYVIRHHGAPHMQSPLVHMNFIASNNLDIYVLAILVLYILFLINKIVWKFLWQKLFSKSKKDSPKKKVKKQ</sequence>
<dbReference type="PANTHER" id="PTHR48043">
    <property type="entry name" value="EG:EG0003.4 PROTEIN-RELATED"/>
    <property type="match status" value="1"/>
</dbReference>
<keyword evidence="5" id="KW-0732">Signal</keyword>
<comment type="similarity">
    <text evidence="1">Belongs to the UDP-glycosyltransferase family.</text>
</comment>
<evidence type="ECO:0000256" key="3">
    <source>
        <dbReference type="ARBA" id="ARBA00022679"/>
    </source>
</evidence>
<reference evidence="7" key="2">
    <citation type="submission" date="2025-08" db="UniProtKB">
        <authorList>
            <consortium name="RefSeq"/>
        </authorList>
    </citation>
    <scope>IDENTIFICATION</scope>
</reference>
<feature type="chain" id="PRO_5046451750" evidence="5">
    <location>
        <begin position="34"/>
        <end position="544"/>
    </location>
</feature>
<dbReference type="GeneID" id="108021724"/>
<dbReference type="Pfam" id="PF00201">
    <property type="entry name" value="UDPGT"/>
    <property type="match status" value="1"/>
</dbReference>
<keyword evidence="2" id="KW-0328">Glycosyltransferase</keyword>
<dbReference type="CDD" id="cd03784">
    <property type="entry name" value="GT1_Gtf-like"/>
    <property type="match status" value="1"/>
</dbReference>
<feature type="signal peptide" evidence="5">
    <location>
        <begin position="1"/>
        <end position="33"/>
    </location>
</feature>
<evidence type="ECO:0000256" key="4">
    <source>
        <dbReference type="SAM" id="Phobius"/>
    </source>
</evidence>
<dbReference type="SUPFAM" id="SSF53756">
    <property type="entry name" value="UDP-Glycosyltransferase/glycogen phosphorylase"/>
    <property type="match status" value="1"/>
</dbReference>
<dbReference type="InterPro" id="IPR002213">
    <property type="entry name" value="UDP_glucos_trans"/>
</dbReference>
<dbReference type="PANTHER" id="PTHR48043:SF159">
    <property type="entry name" value="EG:EG0003.4 PROTEIN-RELATED"/>
    <property type="match status" value="1"/>
</dbReference>
<dbReference type="AlphaFoldDB" id="A0AB40D962"/>
<keyword evidence="6" id="KW-1185">Reference proteome</keyword>
<proteinExistence type="inferred from homology"/>